<dbReference type="Proteomes" id="UP001183390">
    <property type="component" value="Unassembled WGS sequence"/>
</dbReference>
<dbReference type="EMBL" id="JAVREP010000022">
    <property type="protein sequence ID" value="MDT0331344.1"/>
    <property type="molecule type" value="Genomic_DNA"/>
</dbReference>
<dbReference type="Gene3D" id="1.10.260.40">
    <property type="entry name" value="lambda repressor-like DNA-binding domains"/>
    <property type="match status" value="1"/>
</dbReference>
<dbReference type="InterPro" id="IPR010982">
    <property type="entry name" value="Lambda_DNA-bd_dom_sf"/>
</dbReference>
<proteinExistence type="predicted"/>
<keyword evidence="3" id="KW-1185">Reference proteome</keyword>
<accession>A0ABU2MFK2</accession>
<dbReference type="PROSITE" id="PS50943">
    <property type="entry name" value="HTH_CROC1"/>
    <property type="match status" value="1"/>
</dbReference>
<evidence type="ECO:0000313" key="2">
    <source>
        <dbReference type="EMBL" id="MDT0331344.1"/>
    </source>
</evidence>
<reference evidence="3" key="1">
    <citation type="submission" date="2023-07" db="EMBL/GenBank/DDBJ databases">
        <title>30 novel species of actinomycetes from the DSMZ collection.</title>
        <authorList>
            <person name="Nouioui I."/>
        </authorList>
    </citation>
    <scope>NUCLEOTIDE SEQUENCE [LARGE SCALE GENOMIC DNA]</scope>
    <source>
        <strain evidence="3">DSM 44743</strain>
    </source>
</reference>
<sequence length="270" mass="30481">MTEKIMPAWVNFGRELRRMREQRGLTLDSLATATGYGASTISKYERAYRAPKRPFLVEAEGILGGNGDLLRRWEDAKKTESDPDWHRKVVKTEEQASDIKIWSPLIIPGLLQTEGYARCIFRDGRPHDTDEEVEKLVELRTRRLEMLRTMHNPRLLAIIAEPVIRARVGAVDVMREQLRHLLELSASRDMRILVLPADAPYHGGHSGPFRVLTSLQNTPLVEVEHASGSELLSDDRAVTRLQAVFGDLQIWALPPAASHALISEALGELR</sequence>
<dbReference type="InterPro" id="IPR001387">
    <property type="entry name" value="Cro/C1-type_HTH"/>
</dbReference>
<organism evidence="2 3">
    <name type="scientific">Nocardiopsis lambiniae</name>
    <dbReference type="NCBI Taxonomy" id="3075539"/>
    <lineage>
        <taxon>Bacteria</taxon>
        <taxon>Bacillati</taxon>
        <taxon>Actinomycetota</taxon>
        <taxon>Actinomycetes</taxon>
        <taxon>Streptosporangiales</taxon>
        <taxon>Nocardiopsidaceae</taxon>
        <taxon>Nocardiopsis</taxon>
    </lineage>
</organism>
<dbReference type="InterPro" id="IPR043917">
    <property type="entry name" value="DUF5753"/>
</dbReference>
<evidence type="ECO:0000259" key="1">
    <source>
        <dbReference type="PROSITE" id="PS50943"/>
    </source>
</evidence>
<dbReference type="Pfam" id="PF19054">
    <property type="entry name" value="DUF5753"/>
    <property type="match status" value="1"/>
</dbReference>
<comment type="caution">
    <text evidence="2">The sequence shown here is derived from an EMBL/GenBank/DDBJ whole genome shotgun (WGS) entry which is preliminary data.</text>
</comment>
<dbReference type="SUPFAM" id="SSF47413">
    <property type="entry name" value="lambda repressor-like DNA-binding domains"/>
    <property type="match status" value="1"/>
</dbReference>
<gene>
    <name evidence="2" type="ORF">RM479_23260</name>
</gene>
<name>A0ABU2MFK2_9ACTN</name>
<dbReference type="SMART" id="SM00530">
    <property type="entry name" value="HTH_XRE"/>
    <property type="match status" value="1"/>
</dbReference>
<dbReference type="RefSeq" id="WP_311513873.1">
    <property type="nucleotide sequence ID" value="NZ_JAVREP010000022.1"/>
</dbReference>
<dbReference type="CDD" id="cd00093">
    <property type="entry name" value="HTH_XRE"/>
    <property type="match status" value="1"/>
</dbReference>
<feature type="domain" description="HTH cro/C1-type" evidence="1">
    <location>
        <begin position="16"/>
        <end position="70"/>
    </location>
</feature>
<dbReference type="Pfam" id="PF13560">
    <property type="entry name" value="HTH_31"/>
    <property type="match status" value="1"/>
</dbReference>
<protein>
    <submittedName>
        <fullName evidence="2">Helix-turn-helix transcriptional regulator</fullName>
    </submittedName>
</protein>
<evidence type="ECO:0000313" key="3">
    <source>
        <dbReference type="Proteomes" id="UP001183390"/>
    </source>
</evidence>